<evidence type="ECO:0000256" key="5">
    <source>
        <dbReference type="ARBA" id="ARBA00022723"/>
    </source>
</evidence>
<dbReference type="GO" id="GO:0005662">
    <property type="term" value="C:DNA replication factor A complex"/>
    <property type="evidence" value="ECO:0007669"/>
    <property type="project" value="TreeGrafter"/>
</dbReference>
<keyword evidence="9" id="KW-0539">Nucleus</keyword>
<dbReference type="GO" id="GO:0006289">
    <property type="term" value="P:nucleotide-excision repair"/>
    <property type="evidence" value="ECO:0007669"/>
    <property type="project" value="TreeGrafter"/>
</dbReference>
<keyword evidence="4" id="KW-0235">DNA replication</keyword>
<gene>
    <name evidence="14" type="ORF">JOQ06_019319</name>
</gene>
<protein>
    <recommendedName>
        <fullName evidence="3">Replication protein A 70 kDa DNA-binding subunit</fullName>
    </recommendedName>
</protein>
<dbReference type="FunFam" id="2.40.50.140:FF:000064">
    <property type="entry name" value="Replication protein A subunit"/>
    <property type="match status" value="1"/>
</dbReference>
<reference evidence="14" key="1">
    <citation type="submission" date="2022-11" db="EMBL/GenBank/DDBJ databases">
        <title>Chromosome-level genome of Pogonophryne albipinna.</title>
        <authorList>
            <person name="Jo E."/>
        </authorList>
    </citation>
    <scope>NUCLEOTIDE SEQUENCE</scope>
    <source>
        <strain evidence="14">SGF0006</strain>
        <tissue evidence="14">Muscle</tissue>
    </source>
</reference>
<keyword evidence="15" id="KW-1185">Reference proteome</keyword>
<dbReference type="GO" id="GO:0007004">
    <property type="term" value="P:telomere maintenance via telomerase"/>
    <property type="evidence" value="ECO:0007669"/>
    <property type="project" value="TreeGrafter"/>
</dbReference>
<sequence length="718" mass="80350">MKASPMEASPMKASPMKASPMKASPMKASPMEASPMKASTSKFSQMKSSPMKTSPHKFTPTKGGSTSPGSSTKVIPIEGLNPYQSKKVDFNGRWTIRVRVTNKSSIRTWSNSRGDGRLFSFEVLDESGEIKVTAFNKEVDQFFSLVEQGKAISMELPLLLHHTKPKRQIRFRNLKNINPDTMTSDLQHLSTITPTSAYRDHQNAYAKSLRDTRSKFYSTIINNSPANSKLLFSTINHLLKPQTPLHKDTTEEQCDNFITFFRKKVETIRSLLSNSAALLVLTVNPQPGPTQPLCCFTNILQHEVYYITKATLKVANKQFTTLKNNYEMTLHAHSSVVPCDDSQGIPAVNCDFVPIAELENRDTDTIVDVIGVCKSADDVSRITTKTSREVSKRALQLIDTTGKVVTLTLWREEAEKFDCSVNPVVAVKGARLSDFGGRSVSALFSSTVMVNPDLPEAFSLRAWYDQGGYALDGQSLTETRSAGSGAKTNWKTLSEVKNEHLGHGEKQHPEPSTSPRTRRCVLPAACRVHPPATFPPPPPRHLFSLLALQSAHQHPEPSTSPRTRRCVLPAACRVHPPATFPPPPPRHLFSLLALQSAHADYFSCLATVLYTRKENCLYQACPTEDCNKKVIDQQNGLYRCEKCSREFPNFKYRLILHTASIANAFVFTLSFFCLRAPEDENAFDEVFQKANFTTHIFRNRVKLETYNVSSYKQEHKRI</sequence>
<comment type="caution">
    <text evidence="14">The sequence shown here is derived from an EMBL/GenBank/DDBJ whole genome shotgun (WGS) entry which is preliminary data.</text>
</comment>
<evidence type="ECO:0000313" key="14">
    <source>
        <dbReference type="EMBL" id="KAJ4930315.1"/>
    </source>
</evidence>
<keyword evidence="6" id="KW-0863">Zinc-finger</keyword>
<dbReference type="GO" id="GO:0016605">
    <property type="term" value="C:PML body"/>
    <property type="evidence" value="ECO:0007669"/>
    <property type="project" value="UniProtKB-SubCell"/>
</dbReference>
<dbReference type="CDD" id="cd04474">
    <property type="entry name" value="RPA1_DBD_A"/>
    <property type="match status" value="1"/>
</dbReference>
<evidence type="ECO:0000256" key="9">
    <source>
        <dbReference type="ARBA" id="ARBA00023242"/>
    </source>
</evidence>
<dbReference type="InterPro" id="IPR047192">
    <property type="entry name" value="Euk_RPA1_DBD_C"/>
</dbReference>
<dbReference type="PANTHER" id="PTHR23273:SF172">
    <property type="entry name" value="REPLICATION PROTEIN A 70 KDA DNA-BINDING SUBUNIT"/>
    <property type="match status" value="1"/>
</dbReference>
<feature type="compositionally biased region" description="Polar residues" evidence="10">
    <location>
        <begin position="37"/>
        <end position="52"/>
    </location>
</feature>
<dbReference type="SUPFAM" id="SSF50249">
    <property type="entry name" value="Nucleic acid-binding proteins"/>
    <property type="match status" value="3"/>
</dbReference>
<evidence type="ECO:0000256" key="4">
    <source>
        <dbReference type="ARBA" id="ARBA00022705"/>
    </source>
</evidence>
<dbReference type="Pfam" id="PF08646">
    <property type="entry name" value="Rep_fac-A_C"/>
    <property type="match status" value="1"/>
</dbReference>
<evidence type="ECO:0000256" key="1">
    <source>
        <dbReference type="ARBA" id="ARBA00004322"/>
    </source>
</evidence>
<dbReference type="Pfam" id="PF16900">
    <property type="entry name" value="REPA_OB_2"/>
    <property type="match status" value="1"/>
</dbReference>
<dbReference type="Proteomes" id="UP001219934">
    <property type="component" value="Unassembled WGS sequence"/>
</dbReference>
<comment type="subcellular location">
    <subcellularLocation>
        <location evidence="1">Nucleus</location>
        <location evidence="1">PML body</location>
    </subcellularLocation>
</comment>
<dbReference type="PANTHER" id="PTHR23273">
    <property type="entry name" value="REPLICATION FACTOR A 1, RFA1"/>
    <property type="match status" value="1"/>
</dbReference>
<feature type="region of interest" description="Disordered" evidence="10">
    <location>
        <begin position="1"/>
        <end position="77"/>
    </location>
</feature>
<dbReference type="Gene3D" id="2.40.50.140">
    <property type="entry name" value="Nucleic acid-binding proteins"/>
    <property type="match status" value="3"/>
</dbReference>
<evidence type="ECO:0000259" key="12">
    <source>
        <dbReference type="Pfam" id="PF08646"/>
    </source>
</evidence>
<name>A0AAD6FDW5_9TELE</name>
<feature type="compositionally biased region" description="Low complexity" evidence="10">
    <location>
        <begin position="60"/>
        <end position="73"/>
    </location>
</feature>
<dbReference type="FunFam" id="2.40.50.140:FF:000041">
    <property type="entry name" value="Replication protein A subunit"/>
    <property type="match status" value="1"/>
</dbReference>
<dbReference type="GO" id="GO:0043047">
    <property type="term" value="F:single-stranded telomeric DNA binding"/>
    <property type="evidence" value="ECO:0007669"/>
    <property type="project" value="TreeGrafter"/>
</dbReference>
<dbReference type="GO" id="GO:0003684">
    <property type="term" value="F:damaged DNA binding"/>
    <property type="evidence" value="ECO:0007669"/>
    <property type="project" value="TreeGrafter"/>
</dbReference>
<evidence type="ECO:0000313" key="15">
    <source>
        <dbReference type="Proteomes" id="UP001219934"/>
    </source>
</evidence>
<dbReference type="InterPro" id="IPR012340">
    <property type="entry name" value="NA-bd_OB-fold"/>
</dbReference>
<evidence type="ECO:0000256" key="3">
    <source>
        <dbReference type="ARBA" id="ARBA00019850"/>
    </source>
</evidence>
<feature type="domain" description="OB" evidence="11">
    <location>
        <begin position="94"/>
        <end position="152"/>
    </location>
</feature>
<feature type="domain" description="Replication factor A C-terminal" evidence="12">
    <location>
        <begin position="601"/>
        <end position="658"/>
    </location>
</feature>
<dbReference type="GO" id="GO:0006260">
    <property type="term" value="P:DNA replication"/>
    <property type="evidence" value="ECO:0007669"/>
    <property type="project" value="UniProtKB-KW"/>
</dbReference>
<evidence type="ECO:0000259" key="13">
    <source>
        <dbReference type="Pfam" id="PF16900"/>
    </source>
</evidence>
<keyword evidence="8" id="KW-0238">DNA-binding</keyword>
<comment type="similarity">
    <text evidence="2">Belongs to the replication factor A protein 1 family.</text>
</comment>
<dbReference type="GO" id="GO:0000724">
    <property type="term" value="P:double-strand break repair via homologous recombination"/>
    <property type="evidence" value="ECO:0007669"/>
    <property type="project" value="TreeGrafter"/>
</dbReference>
<dbReference type="CDD" id="cd04475">
    <property type="entry name" value="RPA1_DBD_B"/>
    <property type="match status" value="1"/>
</dbReference>
<evidence type="ECO:0000256" key="2">
    <source>
        <dbReference type="ARBA" id="ARBA00005690"/>
    </source>
</evidence>
<evidence type="ECO:0000256" key="6">
    <source>
        <dbReference type="ARBA" id="ARBA00022771"/>
    </source>
</evidence>
<proteinExistence type="inferred from homology"/>
<dbReference type="InterPro" id="IPR004365">
    <property type="entry name" value="NA-bd_OB_tRNA"/>
</dbReference>
<dbReference type="GO" id="GO:0051321">
    <property type="term" value="P:meiotic cell cycle"/>
    <property type="evidence" value="ECO:0007669"/>
    <property type="project" value="TreeGrafter"/>
</dbReference>
<evidence type="ECO:0000259" key="11">
    <source>
        <dbReference type="Pfam" id="PF01336"/>
    </source>
</evidence>
<dbReference type="AlphaFoldDB" id="A0AAD6FDW5"/>
<dbReference type="Gene3D" id="2.20.25.10">
    <property type="match status" value="1"/>
</dbReference>
<keyword evidence="7" id="KW-0862">Zinc</keyword>
<dbReference type="InterPro" id="IPR013955">
    <property type="entry name" value="Rep_factor-A_C"/>
</dbReference>
<dbReference type="CDD" id="cd04476">
    <property type="entry name" value="RPA1_DBD_C"/>
    <property type="match status" value="1"/>
</dbReference>
<evidence type="ECO:0000256" key="10">
    <source>
        <dbReference type="SAM" id="MobiDB-lite"/>
    </source>
</evidence>
<feature type="domain" description="Replication protein A OB" evidence="13">
    <location>
        <begin position="355"/>
        <end position="451"/>
    </location>
</feature>
<accession>A0AAD6FDW5</accession>
<dbReference type="InterPro" id="IPR031657">
    <property type="entry name" value="REPA_OB_2"/>
</dbReference>
<evidence type="ECO:0000256" key="8">
    <source>
        <dbReference type="ARBA" id="ARBA00023125"/>
    </source>
</evidence>
<keyword evidence="5" id="KW-0479">Metal-binding</keyword>
<dbReference type="GO" id="GO:0008270">
    <property type="term" value="F:zinc ion binding"/>
    <property type="evidence" value="ECO:0007669"/>
    <property type="project" value="UniProtKB-KW"/>
</dbReference>
<organism evidence="14 15">
    <name type="scientific">Pogonophryne albipinna</name>
    <dbReference type="NCBI Taxonomy" id="1090488"/>
    <lineage>
        <taxon>Eukaryota</taxon>
        <taxon>Metazoa</taxon>
        <taxon>Chordata</taxon>
        <taxon>Craniata</taxon>
        <taxon>Vertebrata</taxon>
        <taxon>Euteleostomi</taxon>
        <taxon>Actinopterygii</taxon>
        <taxon>Neopterygii</taxon>
        <taxon>Teleostei</taxon>
        <taxon>Neoteleostei</taxon>
        <taxon>Acanthomorphata</taxon>
        <taxon>Eupercaria</taxon>
        <taxon>Perciformes</taxon>
        <taxon>Notothenioidei</taxon>
        <taxon>Pogonophryne</taxon>
    </lineage>
</organism>
<evidence type="ECO:0000256" key="7">
    <source>
        <dbReference type="ARBA" id="ARBA00022833"/>
    </source>
</evidence>
<dbReference type="EMBL" id="JAPTMU010000016">
    <property type="protein sequence ID" value="KAJ4930315.1"/>
    <property type="molecule type" value="Genomic_DNA"/>
</dbReference>
<dbReference type="Pfam" id="PF01336">
    <property type="entry name" value="tRNA_anti-codon"/>
    <property type="match status" value="1"/>
</dbReference>